<dbReference type="Pfam" id="PF03602">
    <property type="entry name" value="Cons_hypoth95"/>
    <property type="match status" value="1"/>
</dbReference>
<evidence type="ECO:0000313" key="2">
    <source>
        <dbReference type="Proteomes" id="UP000234329"/>
    </source>
</evidence>
<dbReference type="InterPro" id="IPR002052">
    <property type="entry name" value="DNA_methylase_N6_adenine_CS"/>
</dbReference>
<proteinExistence type="predicted"/>
<dbReference type="GO" id="GO:0008168">
    <property type="term" value="F:methyltransferase activity"/>
    <property type="evidence" value="ECO:0007669"/>
    <property type="project" value="InterPro"/>
</dbReference>
<protein>
    <recommendedName>
        <fullName evidence="3">SAM-dependent methyltransferase</fullName>
    </recommendedName>
</protein>
<accession>A0A2I1DIY9</accession>
<dbReference type="GO" id="GO:0032259">
    <property type="term" value="P:methylation"/>
    <property type="evidence" value="ECO:0007669"/>
    <property type="project" value="InterPro"/>
</dbReference>
<dbReference type="PROSITE" id="PS00092">
    <property type="entry name" value="N6_MTASE"/>
    <property type="match status" value="1"/>
</dbReference>
<dbReference type="InterPro" id="IPR029063">
    <property type="entry name" value="SAM-dependent_MTases_sf"/>
</dbReference>
<dbReference type="Gene3D" id="3.40.50.150">
    <property type="entry name" value="Vaccinia Virus protein VP39"/>
    <property type="match status" value="1"/>
</dbReference>
<sequence length="268" mass="29957">MNAVEAIRMSPITGNQLFMEQQLTRDTYNQVARILAKYNIKWDKKTKSHIIPEEYSEEFKIALQQGFTERKKSIQQEIGFFQTPQTLAEDLFLYGPSALGLRVLEPNGGHGRIITAALNNNAGEIVTVEKYGPNVDVLRENFFHLENVHIHQGDFLDMTADDLGGLFDAVVANPPFANSADITHILHAAQMVKDGGFITSIMSAGVATNTNKKHKDFRAMVKTYNGIIEPLPKGTFKSEGTQVETVVAHFIKPDKADIARGDFWEFCQ</sequence>
<dbReference type="PRINTS" id="PR00507">
    <property type="entry name" value="N12N6MTFRASE"/>
</dbReference>
<name>A0A2I1DIY9_9PROT</name>
<dbReference type="Proteomes" id="UP000234329">
    <property type="component" value="Unassembled WGS sequence"/>
</dbReference>
<organism evidence="1 2">
    <name type="scientific">Acidithiobacillus marinus</name>
    <dbReference type="NCBI Taxonomy" id="187490"/>
    <lineage>
        <taxon>Bacteria</taxon>
        <taxon>Pseudomonadati</taxon>
        <taxon>Pseudomonadota</taxon>
        <taxon>Acidithiobacillia</taxon>
        <taxon>Acidithiobacillales</taxon>
        <taxon>Acidithiobacillaceae</taxon>
        <taxon>Acidithiobacillus</taxon>
    </lineage>
</organism>
<evidence type="ECO:0000313" key="1">
    <source>
        <dbReference type="EMBL" id="PKY09842.1"/>
    </source>
</evidence>
<dbReference type="OrthoDB" id="270332at2"/>
<dbReference type="CDD" id="cd02440">
    <property type="entry name" value="AdoMet_MTases"/>
    <property type="match status" value="1"/>
</dbReference>
<dbReference type="EMBL" id="MXAV01000048">
    <property type="protein sequence ID" value="PKY09842.1"/>
    <property type="molecule type" value="Genomic_DNA"/>
</dbReference>
<reference evidence="1 2" key="1">
    <citation type="submission" date="2017-03" db="EMBL/GenBank/DDBJ databases">
        <title>Draft genime sequence of the acidophilic sulfur-oxidizing bacterium Acidithiobacillus sp. SH, isolated from seawater.</title>
        <authorList>
            <person name="Sharmin S."/>
            <person name="Tokuhisa M."/>
            <person name="Kanao T."/>
            <person name="Kamimura K."/>
        </authorList>
    </citation>
    <scope>NUCLEOTIDE SEQUENCE [LARGE SCALE GENOMIC DNA]</scope>
    <source>
        <strain evidence="1 2">SH</strain>
    </source>
</reference>
<evidence type="ECO:0008006" key="3">
    <source>
        <dbReference type="Google" id="ProtNLM"/>
    </source>
</evidence>
<gene>
    <name evidence="1" type="ORF">B1757_12905</name>
</gene>
<dbReference type="RefSeq" id="WP_101538712.1">
    <property type="nucleotide sequence ID" value="NZ_MXAV01000048.1"/>
</dbReference>
<dbReference type="AlphaFoldDB" id="A0A2I1DIY9"/>
<dbReference type="GO" id="GO:0003676">
    <property type="term" value="F:nucleic acid binding"/>
    <property type="evidence" value="ECO:0007669"/>
    <property type="project" value="InterPro"/>
</dbReference>
<comment type="caution">
    <text evidence="1">The sequence shown here is derived from an EMBL/GenBank/DDBJ whole genome shotgun (WGS) entry which is preliminary data.</text>
</comment>
<keyword evidence="2" id="KW-1185">Reference proteome</keyword>
<dbReference type="InParanoid" id="A0A2I1DIY9"/>
<dbReference type="SUPFAM" id="SSF53335">
    <property type="entry name" value="S-adenosyl-L-methionine-dependent methyltransferases"/>
    <property type="match status" value="1"/>
</dbReference>